<dbReference type="InterPro" id="IPR009097">
    <property type="entry name" value="Cyclic_Pdiesterase"/>
</dbReference>
<evidence type="ECO:0000259" key="2">
    <source>
        <dbReference type="Pfam" id="PF10469"/>
    </source>
</evidence>
<evidence type="ECO:0000313" key="3">
    <source>
        <dbReference type="EMBL" id="CAH0102014.1"/>
    </source>
</evidence>
<accession>A0A8J2RL77</accession>
<name>A0A8J2RL77_9CRUS</name>
<dbReference type="PANTHER" id="PTHR15934">
    <property type="entry name" value="RNA 2',3'-CYCLIC PHOSPHODIESTERASE"/>
    <property type="match status" value="1"/>
</dbReference>
<keyword evidence="4" id="KW-1185">Reference proteome</keyword>
<feature type="region of interest" description="Disordered" evidence="1">
    <location>
        <begin position="1"/>
        <end position="21"/>
    </location>
</feature>
<dbReference type="Pfam" id="PF10469">
    <property type="entry name" value="AKAP7_NLS"/>
    <property type="match status" value="1"/>
</dbReference>
<dbReference type="GO" id="GO:0034237">
    <property type="term" value="F:protein kinase A regulatory subunit binding"/>
    <property type="evidence" value="ECO:0007669"/>
    <property type="project" value="TreeGrafter"/>
</dbReference>
<reference evidence="3" key="1">
    <citation type="submission" date="2021-11" db="EMBL/GenBank/DDBJ databases">
        <authorList>
            <person name="Schell T."/>
        </authorList>
    </citation>
    <scope>NUCLEOTIDE SEQUENCE</scope>
    <source>
        <strain evidence="3">M5</strain>
    </source>
</reference>
<proteinExistence type="predicted"/>
<feature type="compositionally biased region" description="Basic residues" evidence="1">
    <location>
        <begin position="8"/>
        <end position="21"/>
    </location>
</feature>
<dbReference type="Proteomes" id="UP000789390">
    <property type="component" value="Unassembled WGS sequence"/>
</dbReference>
<organism evidence="3 4">
    <name type="scientific">Daphnia galeata</name>
    <dbReference type="NCBI Taxonomy" id="27404"/>
    <lineage>
        <taxon>Eukaryota</taxon>
        <taxon>Metazoa</taxon>
        <taxon>Ecdysozoa</taxon>
        <taxon>Arthropoda</taxon>
        <taxon>Crustacea</taxon>
        <taxon>Branchiopoda</taxon>
        <taxon>Diplostraca</taxon>
        <taxon>Cladocera</taxon>
        <taxon>Anomopoda</taxon>
        <taxon>Daphniidae</taxon>
        <taxon>Daphnia</taxon>
    </lineage>
</organism>
<dbReference type="InterPro" id="IPR019510">
    <property type="entry name" value="AKAP7-like_phosphoesterase"/>
</dbReference>
<dbReference type="GO" id="GO:0010738">
    <property type="term" value="P:regulation of protein kinase A signaling"/>
    <property type="evidence" value="ECO:0007669"/>
    <property type="project" value="TreeGrafter"/>
</dbReference>
<protein>
    <recommendedName>
        <fullName evidence="2">A-kinase anchor protein 7-like phosphoesterase domain-containing protein</fullName>
    </recommendedName>
</protein>
<feature type="domain" description="A-kinase anchor protein 7-like phosphoesterase" evidence="2">
    <location>
        <begin position="23"/>
        <end position="221"/>
    </location>
</feature>
<dbReference type="Gene3D" id="3.90.1140.10">
    <property type="entry name" value="Cyclic phosphodiesterase"/>
    <property type="match status" value="1"/>
</dbReference>
<dbReference type="GO" id="GO:0005829">
    <property type="term" value="C:cytosol"/>
    <property type="evidence" value="ECO:0007669"/>
    <property type="project" value="TreeGrafter"/>
</dbReference>
<dbReference type="InterPro" id="IPR052641">
    <property type="entry name" value="AKAP7_isoform_gamma"/>
</dbReference>
<comment type="caution">
    <text evidence="3">The sequence shown here is derived from an EMBL/GenBank/DDBJ whole genome shotgun (WGS) entry which is preliminary data.</text>
</comment>
<dbReference type="PANTHER" id="PTHR15934:SF2">
    <property type="entry name" value="A-KINASE ANCHOR PROTEIN 7-LIKE PHOSPHOESTERASE DOMAIN-CONTAINING PROTEIN"/>
    <property type="match status" value="1"/>
</dbReference>
<sequence length="266" mass="30366">MSSTVRDFKRKKWHASKNRNPRPNHFFAVQISDCQIVENVHNVHRTILEQEPQLSRTLVSTSTLHITLALAHLSSTEDLVRANQVLEETVRHFSSTQQQQLDLHLEEIGHFDNKVIYARVKKESEGVEHLNHLSKSLRDGCQTAGITLIDGDRFTPHVTLLKMSNDPQLYRKGIKAVASHLYEKHVDCIFGRQVVESIQLLSMTDPKDEKGYYALKGEFHFSKTAAVQMIRDSEQQQQPVDQRKCSALLRTDDRFNGNVGAECNSP</sequence>
<evidence type="ECO:0000313" key="4">
    <source>
        <dbReference type="Proteomes" id="UP000789390"/>
    </source>
</evidence>
<dbReference type="FunFam" id="3.90.1140.10:FF:000011">
    <property type="entry name" value="AKAP7 2'5' RNA ligase-like domain containing protein"/>
    <property type="match status" value="1"/>
</dbReference>
<dbReference type="OrthoDB" id="277832at2759"/>
<gene>
    <name evidence="3" type="ORF">DGAL_LOCUS4388</name>
</gene>
<dbReference type="AlphaFoldDB" id="A0A8J2RL77"/>
<dbReference type="SUPFAM" id="SSF55144">
    <property type="entry name" value="LigT-like"/>
    <property type="match status" value="1"/>
</dbReference>
<evidence type="ECO:0000256" key="1">
    <source>
        <dbReference type="SAM" id="MobiDB-lite"/>
    </source>
</evidence>
<dbReference type="EMBL" id="CAKKLH010000070">
    <property type="protein sequence ID" value="CAH0102014.1"/>
    <property type="molecule type" value="Genomic_DNA"/>
</dbReference>